<dbReference type="PANTHER" id="PTHR14969:SF13">
    <property type="entry name" value="AT30094P"/>
    <property type="match status" value="1"/>
</dbReference>
<feature type="transmembrane region" description="Helical" evidence="2">
    <location>
        <begin position="155"/>
        <end position="174"/>
    </location>
</feature>
<name>A0ABW9UTM6_9SPHN</name>
<dbReference type="InterPro" id="IPR000326">
    <property type="entry name" value="PAP2/HPO"/>
</dbReference>
<reference evidence="4 5" key="1">
    <citation type="submission" date="2019-12" db="EMBL/GenBank/DDBJ databases">
        <title>Genomic-based taxomic classification of the family Erythrobacteraceae.</title>
        <authorList>
            <person name="Xu L."/>
        </authorList>
    </citation>
    <scope>NUCLEOTIDE SEQUENCE [LARGE SCALE GENOMIC DNA]</scope>
    <source>
        <strain evidence="4 5">H32</strain>
    </source>
</reference>
<feature type="domain" description="Phosphatidic acid phosphatase type 2/haloperoxidase" evidence="3">
    <location>
        <begin position="114"/>
        <end position="227"/>
    </location>
</feature>
<keyword evidence="2" id="KW-0812">Transmembrane</keyword>
<dbReference type="Gene3D" id="1.20.144.10">
    <property type="entry name" value="Phosphatidic acid phosphatase type 2/haloperoxidase"/>
    <property type="match status" value="2"/>
</dbReference>
<evidence type="ECO:0000256" key="1">
    <source>
        <dbReference type="SAM" id="MobiDB-lite"/>
    </source>
</evidence>
<protein>
    <submittedName>
        <fullName evidence="4">Phosphatase PAP2 family protein</fullName>
    </submittedName>
</protein>
<keyword evidence="2" id="KW-1133">Transmembrane helix</keyword>
<keyword evidence="5" id="KW-1185">Reference proteome</keyword>
<evidence type="ECO:0000259" key="3">
    <source>
        <dbReference type="SMART" id="SM00014"/>
    </source>
</evidence>
<feature type="compositionally biased region" description="Basic and acidic residues" evidence="1">
    <location>
        <begin position="264"/>
        <end position="273"/>
    </location>
</feature>
<dbReference type="SUPFAM" id="SSF48317">
    <property type="entry name" value="Acid phosphatase/Vanadium-dependent haloperoxidase"/>
    <property type="match status" value="1"/>
</dbReference>
<sequence>MNDPARQGHHLPAETVRLPARGFAIDRRKAAVAGLACWAGFALVAWLLAGGHAAGFDRAGLVLARSGEELALAGPPLLREIVRDVTALGGVFLRNLFAVAAIVALAFLRLRREAVLLAMTVVAGWLVNTGAKHLVGRERPEIVPRLMEAGGQSFPSGHSFNAAVVYIAIALAFAALSRRHAVRYTVVGAAMVVSAMVAWSRVMLGVHFPTDAIAGWLGGAGWAFLAAALLYRPARAAADSEAVERLAPAPRQPSGSQGMPGKATENRSRARGS</sequence>
<dbReference type="PANTHER" id="PTHR14969">
    <property type="entry name" value="SPHINGOSINE-1-PHOSPHATE PHOSPHOHYDROLASE"/>
    <property type="match status" value="1"/>
</dbReference>
<dbReference type="InterPro" id="IPR036938">
    <property type="entry name" value="PAP2/HPO_sf"/>
</dbReference>
<dbReference type="CDD" id="cd03392">
    <property type="entry name" value="PAP2_like_2"/>
    <property type="match status" value="1"/>
</dbReference>
<comment type="caution">
    <text evidence="4">The sequence shown here is derived from an EMBL/GenBank/DDBJ whole genome shotgun (WGS) entry which is preliminary data.</text>
</comment>
<dbReference type="SMART" id="SM00014">
    <property type="entry name" value="acidPPc"/>
    <property type="match status" value="1"/>
</dbReference>
<evidence type="ECO:0000256" key="2">
    <source>
        <dbReference type="SAM" id="Phobius"/>
    </source>
</evidence>
<feature type="transmembrane region" description="Helical" evidence="2">
    <location>
        <begin position="181"/>
        <end position="200"/>
    </location>
</feature>
<organism evidence="4 5">
    <name type="scientific">Pelagerythrobacter marinus</name>
    <dbReference type="NCBI Taxonomy" id="538382"/>
    <lineage>
        <taxon>Bacteria</taxon>
        <taxon>Pseudomonadati</taxon>
        <taxon>Pseudomonadota</taxon>
        <taxon>Alphaproteobacteria</taxon>
        <taxon>Sphingomonadales</taxon>
        <taxon>Erythrobacteraceae</taxon>
        <taxon>Pelagerythrobacter</taxon>
    </lineage>
</organism>
<feature type="region of interest" description="Disordered" evidence="1">
    <location>
        <begin position="242"/>
        <end position="273"/>
    </location>
</feature>
<feature type="transmembrane region" description="Helical" evidence="2">
    <location>
        <begin position="30"/>
        <end position="49"/>
    </location>
</feature>
<gene>
    <name evidence="4" type="ORF">GRI72_03670</name>
</gene>
<keyword evidence="2" id="KW-0472">Membrane</keyword>
<feature type="transmembrane region" description="Helical" evidence="2">
    <location>
        <begin position="85"/>
        <end position="108"/>
    </location>
</feature>
<accession>A0ABW9UTM6</accession>
<feature type="transmembrane region" description="Helical" evidence="2">
    <location>
        <begin position="115"/>
        <end position="135"/>
    </location>
</feature>
<feature type="transmembrane region" description="Helical" evidence="2">
    <location>
        <begin position="212"/>
        <end position="231"/>
    </location>
</feature>
<dbReference type="Proteomes" id="UP000444401">
    <property type="component" value="Unassembled WGS sequence"/>
</dbReference>
<evidence type="ECO:0000313" key="5">
    <source>
        <dbReference type="Proteomes" id="UP000444401"/>
    </source>
</evidence>
<dbReference type="EMBL" id="WTYO01000001">
    <property type="protein sequence ID" value="MXO67930.1"/>
    <property type="molecule type" value="Genomic_DNA"/>
</dbReference>
<proteinExistence type="predicted"/>
<evidence type="ECO:0000313" key="4">
    <source>
        <dbReference type="EMBL" id="MXO67930.1"/>
    </source>
</evidence>
<dbReference type="Pfam" id="PF01569">
    <property type="entry name" value="PAP2"/>
    <property type="match status" value="1"/>
</dbReference>